<dbReference type="Proteomes" id="UP000683925">
    <property type="component" value="Unassembled WGS sequence"/>
</dbReference>
<protein>
    <submittedName>
        <fullName evidence="2">Uncharacterized protein</fullName>
    </submittedName>
</protein>
<name>A0A8S1T078_PAROT</name>
<dbReference type="OMA" id="TIQTKGM"/>
<evidence type="ECO:0000313" key="3">
    <source>
        <dbReference type="Proteomes" id="UP000683925"/>
    </source>
</evidence>
<organism evidence="2 3">
    <name type="scientific">Paramecium octaurelia</name>
    <dbReference type="NCBI Taxonomy" id="43137"/>
    <lineage>
        <taxon>Eukaryota</taxon>
        <taxon>Sar</taxon>
        <taxon>Alveolata</taxon>
        <taxon>Ciliophora</taxon>
        <taxon>Intramacronucleata</taxon>
        <taxon>Oligohymenophorea</taxon>
        <taxon>Peniculida</taxon>
        <taxon>Parameciidae</taxon>
        <taxon>Paramecium</taxon>
    </lineage>
</organism>
<feature type="coiled-coil region" evidence="1">
    <location>
        <begin position="86"/>
        <end position="123"/>
    </location>
</feature>
<dbReference type="OrthoDB" id="300029at2759"/>
<dbReference type="AlphaFoldDB" id="A0A8S1T078"/>
<evidence type="ECO:0000313" key="2">
    <source>
        <dbReference type="EMBL" id="CAD8144877.1"/>
    </source>
</evidence>
<evidence type="ECO:0000256" key="1">
    <source>
        <dbReference type="SAM" id="Coils"/>
    </source>
</evidence>
<dbReference type="EMBL" id="CAJJDP010000016">
    <property type="protein sequence ID" value="CAD8144877.1"/>
    <property type="molecule type" value="Genomic_DNA"/>
</dbReference>
<accession>A0A8S1T078</accession>
<keyword evidence="3" id="KW-1185">Reference proteome</keyword>
<keyword evidence="1" id="KW-0175">Coiled coil</keyword>
<gene>
    <name evidence="2" type="ORF">POCTA_138.1.T0160379</name>
</gene>
<reference evidence="2" key="1">
    <citation type="submission" date="2021-01" db="EMBL/GenBank/DDBJ databases">
        <authorList>
            <consortium name="Genoscope - CEA"/>
            <person name="William W."/>
        </authorList>
    </citation>
    <scope>NUCLEOTIDE SEQUENCE</scope>
</reference>
<sequence>MSIIQNTSQEIRINNLQIDLKQLSTNTNLYMLQSQDEIASLNDKINQIINQQNQHASSLNVIQEKLNQRVEKIFLEHEASLINKIKEIEEQKLMQHEEEIKKREEMFNKFVQLDQQVDKLDKKFELKANDKFIVSTIQSNLMNNQLLQQTLIDKAIKLIDDLLKQKVEEMQKWTDEKIQQQYYQIQNFSTYLRKSERVVEELQSAITLTKNSTIEFEKEFTQQINDISQKNQIFKETITIQTKGMLNQSSQIKQQFDQLEQKNQLEFQNIQEKQSNITNQIQTKFDQINHYIQFCLNSSEQKVYSQCKQEDQELMEKLTNQFETRFKTLQEKTVSLEQELNNQSEICNQTKEKLNNFLKSQQVHQRLYQKKDGMHHYNSKQSVKDQLLVIDNLFRYISQIYSQIHKSIKTEENEQLQTIQDSTRHSQSCSQVVLVVEQTQSTKKIHVSPNKSPDRVEKVTSDKVDLKDQRTLVSSVERNKGEVHKNQDKSPFTTLEKPSHAAKVGEDIFSDQKLQESNHHPLLVVGKTQLLDIRPQQDLFSLQQKVKKIQGILGVDLLGQRQNNNIYQGQRCNSASKRLPKINSRNLNFSID</sequence>
<comment type="caution">
    <text evidence="2">The sequence shown here is derived from an EMBL/GenBank/DDBJ whole genome shotgun (WGS) entry which is preliminary data.</text>
</comment>
<proteinExistence type="predicted"/>
<feature type="coiled-coil region" evidence="1">
    <location>
        <begin position="6"/>
        <end position="51"/>
    </location>
</feature>